<sequence>MAVDAGPVASSPLRQVLRREEGPSSEVLEVLDVATNQTYRNMHLVSFQPITKALLSASEKAAERYIGMFQLTYEAAGTARRIRVSYEMSDTQVNRLIALRTLQEVAIRPDMPTGTSIAAADWKPRPTAIVGGAASSVSLALANLAGIYQIPQISGTSSATALEDKLAAPYFSRTYPTNQADAEALMVYYKSIGVTHFGLIFGRDLYGQGFGQAVIQAAARHDIEIKFFAYEIVKDGFQPLKEGLQFLASTKVRYFFAVLHYESYKAAFREAYNLGIMGHPGYVWTLGDNNAELTTDDFTLDNETESDIAKAIHGVGVLLPGIEIHPVIADVMTNQFKTNQQLQRDFVAAHQSNLHHYFDDINFANNSMLPSFYAGMVYDAAMTAMLAACDIQDTGYFSSEQLLDAMRQQAFQGATGYVTFNNITGTRDLLGLRYTITNVLVAEESQQLTPGRIHFNATKRIGVEFPSDVIDLGEGPFIFSDNSATPPEALPPREVNLNLIPKGVQAFGWSLAAFIIVLSLRCMVFTYWNRDKRAVKAHQPEFLFIISFGCLLLACAVIPMSFQEPISQSVLDRACMSQLYLVCLGFCVSFSALYCKLYRINKLLKGAKNFRRVKVDVKDVLYPLVIMVTLNLVVLICWQVLDPLTWRRLPTKESQDGFGRDTSTYAQCSSINRHSEVIFGCLLFAINFVALLSANWEGYQGRNLPSQFNEAGRIAMSMFFLIESVLLGMPILLVVQNDPTGAFHMASRGGSVSLPFTLIRSGFDGGGECTHCLGNESFLRFSPVAWIILAKATPSAKSSKRRDAIIQGRHPRDGEALRPKSSTRSLLHRSGRDSTSAKNAAPVLEGTPGEEERQKEPIEVESSDAESFADEGLGFPAHPSDEQHNNEAVDVKTSAHDTFENEGIL</sequence>
<dbReference type="GO" id="GO:0004965">
    <property type="term" value="F:G protein-coupled GABA receptor activity"/>
    <property type="evidence" value="ECO:0007669"/>
    <property type="project" value="InterPro"/>
</dbReference>
<dbReference type="InterPro" id="IPR002455">
    <property type="entry name" value="GPCR3_GABA-B"/>
</dbReference>
<keyword evidence="13" id="KW-1185">Reference proteome</keyword>
<evidence type="ECO:0000256" key="1">
    <source>
        <dbReference type="ARBA" id="ARBA00004141"/>
    </source>
</evidence>
<dbReference type="PANTHER" id="PTHR10519:SF20">
    <property type="entry name" value="G-PROTEIN COUPLED RECEPTOR 156-RELATED"/>
    <property type="match status" value="1"/>
</dbReference>
<dbReference type="OrthoDB" id="43432at2759"/>
<feature type="transmembrane region" description="Helical" evidence="10">
    <location>
        <begin position="714"/>
        <end position="735"/>
    </location>
</feature>
<evidence type="ECO:0000313" key="13">
    <source>
        <dbReference type="Proteomes" id="UP001153069"/>
    </source>
</evidence>
<feature type="transmembrane region" description="Helical" evidence="10">
    <location>
        <begin position="677"/>
        <end position="694"/>
    </location>
</feature>
<reference evidence="12" key="1">
    <citation type="submission" date="2020-06" db="EMBL/GenBank/DDBJ databases">
        <authorList>
            <consortium name="Plant Systems Biology data submission"/>
        </authorList>
    </citation>
    <scope>NUCLEOTIDE SEQUENCE</scope>
    <source>
        <strain evidence="12">D6</strain>
    </source>
</reference>
<dbReference type="InterPro" id="IPR028082">
    <property type="entry name" value="Peripla_BP_I"/>
</dbReference>
<dbReference type="Pfam" id="PF01094">
    <property type="entry name" value="ANF_receptor"/>
    <property type="match status" value="1"/>
</dbReference>
<dbReference type="PANTHER" id="PTHR10519">
    <property type="entry name" value="GABA-B RECEPTOR"/>
    <property type="match status" value="1"/>
</dbReference>
<comment type="caution">
    <text evidence="12">The sequence shown here is derived from an EMBL/GenBank/DDBJ whole genome shotgun (WGS) entry which is preliminary data.</text>
</comment>
<feature type="compositionally biased region" description="Basic and acidic residues" evidence="9">
    <location>
        <begin position="879"/>
        <end position="899"/>
    </location>
</feature>
<feature type="region of interest" description="Disordered" evidence="9">
    <location>
        <begin position="799"/>
        <end position="905"/>
    </location>
</feature>
<evidence type="ECO:0000313" key="12">
    <source>
        <dbReference type="EMBL" id="CAB9496067.1"/>
    </source>
</evidence>
<protein>
    <submittedName>
        <fullName evidence="12">Acid type B receptor subunit 2</fullName>
    </submittedName>
</protein>
<feature type="compositionally biased region" description="Acidic residues" evidence="9">
    <location>
        <begin position="859"/>
        <end position="869"/>
    </location>
</feature>
<proteinExistence type="predicted"/>
<keyword evidence="5 10" id="KW-0472">Membrane</keyword>
<accession>A0A9N8D451</accession>
<feature type="transmembrane region" description="Helical" evidence="10">
    <location>
        <begin position="540"/>
        <end position="559"/>
    </location>
</feature>
<dbReference type="PRINTS" id="PR01176">
    <property type="entry name" value="GABABRECEPTR"/>
</dbReference>
<dbReference type="Pfam" id="PF00003">
    <property type="entry name" value="7tm_3"/>
    <property type="match status" value="1"/>
</dbReference>
<keyword evidence="6 12" id="KW-0675">Receptor</keyword>
<keyword evidence="2 10" id="KW-0812">Transmembrane</keyword>
<dbReference type="Gene3D" id="3.40.50.2300">
    <property type="match status" value="2"/>
</dbReference>
<name>A0A9N8D451_9STRA</name>
<dbReference type="AlphaFoldDB" id="A0A9N8D451"/>
<organism evidence="12 13">
    <name type="scientific">Seminavis robusta</name>
    <dbReference type="NCBI Taxonomy" id="568900"/>
    <lineage>
        <taxon>Eukaryota</taxon>
        <taxon>Sar</taxon>
        <taxon>Stramenopiles</taxon>
        <taxon>Ochrophyta</taxon>
        <taxon>Bacillariophyta</taxon>
        <taxon>Bacillariophyceae</taxon>
        <taxon>Bacillariophycidae</taxon>
        <taxon>Naviculales</taxon>
        <taxon>Naviculaceae</taxon>
        <taxon>Seminavis</taxon>
    </lineage>
</organism>
<feature type="transmembrane region" description="Helical" evidence="10">
    <location>
        <begin position="579"/>
        <end position="599"/>
    </location>
</feature>
<evidence type="ECO:0000256" key="4">
    <source>
        <dbReference type="ARBA" id="ARBA00023040"/>
    </source>
</evidence>
<evidence type="ECO:0000256" key="9">
    <source>
        <dbReference type="SAM" id="MobiDB-lite"/>
    </source>
</evidence>
<dbReference type="InterPro" id="IPR001828">
    <property type="entry name" value="ANF_lig-bd_rcpt"/>
</dbReference>
<evidence type="ECO:0000256" key="6">
    <source>
        <dbReference type="ARBA" id="ARBA00023170"/>
    </source>
</evidence>
<evidence type="ECO:0000256" key="2">
    <source>
        <dbReference type="ARBA" id="ARBA00022692"/>
    </source>
</evidence>
<dbReference type="SUPFAM" id="SSF53822">
    <property type="entry name" value="Periplasmic binding protein-like I"/>
    <property type="match status" value="1"/>
</dbReference>
<dbReference type="EMBL" id="CAICTM010000001">
    <property type="protein sequence ID" value="CAB9496067.1"/>
    <property type="molecule type" value="Genomic_DNA"/>
</dbReference>
<evidence type="ECO:0000259" key="11">
    <source>
        <dbReference type="PROSITE" id="PS50259"/>
    </source>
</evidence>
<dbReference type="GO" id="GO:0038039">
    <property type="term" value="C:G protein-coupled receptor heterodimeric complex"/>
    <property type="evidence" value="ECO:0007669"/>
    <property type="project" value="TreeGrafter"/>
</dbReference>
<dbReference type="InterPro" id="IPR000337">
    <property type="entry name" value="GPCR_3"/>
</dbReference>
<dbReference type="Proteomes" id="UP001153069">
    <property type="component" value="Unassembled WGS sequence"/>
</dbReference>
<evidence type="ECO:0000256" key="10">
    <source>
        <dbReference type="SAM" id="Phobius"/>
    </source>
</evidence>
<feature type="domain" description="G-protein coupled receptors family 3 profile" evidence="11">
    <location>
        <begin position="574"/>
        <end position="738"/>
    </location>
</feature>
<keyword evidence="4" id="KW-0297">G-protein coupled receptor</keyword>
<dbReference type="InterPro" id="IPR017978">
    <property type="entry name" value="GPCR_3_C"/>
</dbReference>
<evidence type="ECO:0000256" key="8">
    <source>
        <dbReference type="ARBA" id="ARBA00023224"/>
    </source>
</evidence>
<keyword evidence="8" id="KW-0807">Transducer</keyword>
<dbReference type="CDD" id="cd15047">
    <property type="entry name" value="7tmC_GABA-B-like"/>
    <property type="match status" value="1"/>
</dbReference>
<dbReference type="PROSITE" id="PS50259">
    <property type="entry name" value="G_PROTEIN_RECEP_F3_4"/>
    <property type="match status" value="1"/>
</dbReference>
<comment type="subcellular location">
    <subcellularLocation>
        <location evidence="1">Membrane</location>
        <topology evidence="1">Multi-pass membrane protein</topology>
    </subcellularLocation>
</comment>
<dbReference type="PRINTS" id="PR00248">
    <property type="entry name" value="GPCRMGR"/>
</dbReference>
<evidence type="ECO:0000256" key="5">
    <source>
        <dbReference type="ARBA" id="ARBA00023136"/>
    </source>
</evidence>
<evidence type="ECO:0000256" key="7">
    <source>
        <dbReference type="ARBA" id="ARBA00023180"/>
    </source>
</evidence>
<keyword evidence="3 10" id="KW-1133">Transmembrane helix</keyword>
<evidence type="ECO:0000256" key="3">
    <source>
        <dbReference type="ARBA" id="ARBA00022989"/>
    </source>
</evidence>
<gene>
    <name evidence="12" type="ORF">SEMRO_1_G000460.1</name>
</gene>
<feature type="transmembrane region" description="Helical" evidence="10">
    <location>
        <begin position="506"/>
        <end position="528"/>
    </location>
</feature>
<keyword evidence="7" id="KW-0325">Glycoprotein</keyword>
<feature type="transmembrane region" description="Helical" evidence="10">
    <location>
        <begin position="620"/>
        <end position="641"/>
    </location>
</feature>